<accession>A0A553SQZ6</accession>
<feature type="non-terminal residue" evidence="1">
    <location>
        <position position="1"/>
    </location>
</feature>
<reference evidence="2" key="1">
    <citation type="submission" date="2018-10" db="EMBL/GenBank/DDBJ databases">
        <title>FDA dAtabase for Regulatory Grade micrObial Sequences (FDA-ARGOS): Supporting development and validation of Infectious Disease Dx tests.</title>
        <authorList>
            <person name="Minogue T."/>
            <person name="Wolcott M."/>
            <person name="Wasieloski L."/>
            <person name="Aguilar W."/>
            <person name="Moore D."/>
            <person name="Tallon L."/>
            <person name="Sadzewicz L."/>
            <person name="Sengamalay N."/>
            <person name="Ott S."/>
            <person name="Godinez A."/>
            <person name="Nagaraj S."/>
            <person name="Vavikolanu K."/>
            <person name="Vyas G."/>
            <person name="Nadendla S."/>
            <person name="George J."/>
            <person name="Sichtig H."/>
        </authorList>
    </citation>
    <scope>NUCLEOTIDE SEQUENCE [LARGE SCALE GENOMIC DNA]</scope>
    <source>
        <strain evidence="2">FDAARGOS_343</strain>
    </source>
</reference>
<evidence type="ECO:0000313" key="2">
    <source>
        <dbReference type="Proteomes" id="UP000319837"/>
    </source>
</evidence>
<dbReference type="AlphaFoldDB" id="A0A553SQZ6"/>
<dbReference type="InterPro" id="IPR015422">
    <property type="entry name" value="PyrdxlP-dep_Trfase_small"/>
</dbReference>
<comment type="caution">
    <text evidence="1">The sequence shown here is derived from an EMBL/GenBank/DDBJ whole genome shotgun (WGS) entry which is preliminary data.</text>
</comment>
<name>A0A553SQZ6_NIACI</name>
<dbReference type="GO" id="GO:0008483">
    <property type="term" value="F:transaminase activity"/>
    <property type="evidence" value="ECO:0007669"/>
    <property type="project" value="UniProtKB-KW"/>
</dbReference>
<dbReference type="Proteomes" id="UP000319837">
    <property type="component" value="Unassembled WGS sequence"/>
</dbReference>
<keyword evidence="1" id="KW-0808">Transferase</keyword>
<dbReference type="SUPFAM" id="SSF53383">
    <property type="entry name" value="PLP-dependent transferases"/>
    <property type="match status" value="1"/>
</dbReference>
<organism evidence="1 2">
    <name type="scientific">Niallia circulans</name>
    <name type="common">Bacillus circulans</name>
    <dbReference type="NCBI Taxonomy" id="1397"/>
    <lineage>
        <taxon>Bacteria</taxon>
        <taxon>Bacillati</taxon>
        <taxon>Bacillota</taxon>
        <taxon>Bacilli</taxon>
        <taxon>Bacillales</taxon>
        <taxon>Bacillaceae</taxon>
        <taxon>Niallia</taxon>
    </lineage>
</organism>
<dbReference type="InterPro" id="IPR015424">
    <property type="entry name" value="PyrdxlP-dep_Trfase"/>
</dbReference>
<evidence type="ECO:0000313" key="1">
    <source>
        <dbReference type="EMBL" id="TRZ39406.1"/>
    </source>
</evidence>
<gene>
    <name evidence="1" type="ORF">CEQ21_00005</name>
</gene>
<proteinExistence type="predicted"/>
<dbReference type="Gene3D" id="3.90.1150.10">
    <property type="entry name" value="Aspartate Aminotransferase, domain 1"/>
    <property type="match status" value="1"/>
</dbReference>
<keyword evidence="1" id="KW-0032">Aminotransferase</keyword>
<protein>
    <submittedName>
        <fullName evidence="1">PLP-dependent aminotransferase family protein</fullName>
    </submittedName>
</protein>
<dbReference type="EMBL" id="RIBP01000001">
    <property type="protein sequence ID" value="TRZ39406.1"/>
    <property type="molecule type" value="Genomic_DNA"/>
</dbReference>
<sequence length="49" mass="5240">SIEEGVIFTPGSILGTKSDFMRLTYGKASDEEIPIGIKRLAKALGKITS</sequence>